<feature type="chain" id="PRO_5045640251" evidence="5">
    <location>
        <begin position="28"/>
        <end position="524"/>
    </location>
</feature>
<keyword evidence="2 5" id="KW-0732">Signal</keyword>
<dbReference type="GO" id="GO:0016787">
    <property type="term" value="F:hydrolase activity"/>
    <property type="evidence" value="ECO:0007669"/>
    <property type="project" value="UniProtKB-KW"/>
</dbReference>
<proteinExistence type="inferred from homology"/>
<keyword evidence="8" id="KW-1185">Reference proteome</keyword>
<dbReference type="InterPro" id="IPR029058">
    <property type="entry name" value="AB_hydrolase_fold"/>
</dbReference>
<evidence type="ECO:0000256" key="1">
    <source>
        <dbReference type="ARBA" id="ARBA00010088"/>
    </source>
</evidence>
<dbReference type="InterPro" id="IPR051601">
    <property type="entry name" value="Serine_prot/Carboxylest_S33"/>
</dbReference>
<dbReference type="PANTHER" id="PTHR43248">
    <property type="entry name" value="2-SUCCINYL-6-HYDROXY-2,4-CYCLOHEXADIENE-1-CARBOXYLATE SYNTHASE"/>
    <property type="match status" value="1"/>
</dbReference>
<feature type="domain" description="Peptidase S33 tripeptidyl aminopeptidase-like C-terminal" evidence="6">
    <location>
        <begin position="388"/>
        <end position="482"/>
    </location>
</feature>
<comment type="similarity">
    <text evidence="1">Belongs to the peptidase S33 family.</text>
</comment>
<evidence type="ECO:0000256" key="2">
    <source>
        <dbReference type="ARBA" id="ARBA00022729"/>
    </source>
</evidence>
<name>A0ABS7FTP1_9ACTN</name>
<evidence type="ECO:0000259" key="6">
    <source>
        <dbReference type="Pfam" id="PF08386"/>
    </source>
</evidence>
<dbReference type="SUPFAM" id="SSF53474">
    <property type="entry name" value="alpha/beta-Hydrolases"/>
    <property type="match status" value="1"/>
</dbReference>
<feature type="region of interest" description="Disordered" evidence="4">
    <location>
        <begin position="483"/>
        <end position="524"/>
    </location>
</feature>
<dbReference type="Pfam" id="PF08386">
    <property type="entry name" value="Abhydrolase_4"/>
    <property type="match status" value="1"/>
</dbReference>
<dbReference type="InterPro" id="IPR013595">
    <property type="entry name" value="Pept_S33_TAP-like_C"/>
</dbReference>
<sequence length="524" mass="56400">MPSIIGLGAAALAPAPGAAAAAAPALAAVAWKPCPKNDPVEKDALRGLQCGTLRVPLDHARPGGEKITLALTRARHKGADYQGAVLLNRGGPGAHGRDMPALITDVLPAKVADSYDWIGFDPRGVGASRPALVCDPSYQDPGRPRADTVPASAAAERAWVARAKRYAADCGRRYPRMLAHMGTADWARDMDAIRAALGQEQISYFGYSYGTYLGAVYATMYPGRVRRMVLDSVVKPSGVWYGDNLDQNVAFEKRIRAFYGWAAAHDGTYRLGKTRKAVEASYFKARKALKKHPLKKRVGASELDDVFLSDGYADYGWPEHAAALSRYLRKHDGTALYKAWQRPTKLDQNNYAVYTAVQCRDAAWPRDWATWHRDNTRLYRQGNRFETWSNAWYNAPCAFWPVPGGPAPAVGGVADLTAPLLVQATEDAATPYDGGVETHRRFPASRLIVQAGGGNHGVSLSGDPCVDRAVIAYLADGALPPDRSGPDLVCKAGPPPAASREARRLRGPARPPAGPVAAPARATS</sequence>
<comment type="caution">
    <text evidence="7">The sequence shown here is derived from an EMBL/GenBank/DDBJ whole genome shotgun (WGS) entry which is preliminary data.</text>
</comment>
<accession>A0ABS7FTP1</accession>
<dbReference type="EMBL" id="JAIBOA010000008">
    <property type="protein sequence ID" value="MBW8483742.1"/>
    <property type="molecule type" value="Genomic_DNA"/>
</dbReference>
<feature type="signal peptide" evidence="5">
    <location>
        <begin position="1"/>
        <end position="27"/>
    </location>
</feature>
<gene>
    <name evidence="7" type="ORF">K1Y72_15245</name>
</gene>
<organism evidence="7 8">
    <name type="scientific">Actinomadura parmotrematis</name>
    <dbReference type="NCBI Taxonomy" id="2864039"/>
    <lineage>
        <taxon>Bacteria</taxon>
        <taxon>Bacillati</taxon>
        <taxon>Actinomycetota</taxon>
        <taxon>Actinomycetes</taxon>
        <taxon>Streptosporangiales</taxon>
        <taxon>Thermomonosporaceae</taxon>
        <taxon>Actinomadura</taxon>
    </lineage>
</organism>
<evidence type="ECO:0000313" key="8">
    <source>
        <dbReference type="Proteomes" id="UP000774570"/>
    </source>
</evidence>
<dbReference type="PANTHER" id="PTHR43248:SF29">
    <property type="entry name" value="TRIPEPTIDYL AMINOPEPTIDASE"/>
    <property type="match status" value="1"/>
</dbReference>
<feature type="compositionally biased region" description="Low complexity" evidence="4">
    <location>
        <begin position="515"/>
        <end position="524"/>
    </location>
</feature>
<evidence type="ECO:0000313" key="7">
    <source>
        <dbReference type="EMBL" id="MBW8483742.1"/>
    </source>
</evidence>
<evidence type="ECO:0000256" key="4">
    <source>
        <dbReference type="SAM" id="MobiDB-lite"/>
    </source>
</evidence>
<dbReference type="Gene3D" id="3.40.50.1820">
    <property type="entry name" value="alpha/beta hydrolase"/>
    <property type="match status" value="1"/>
</dbReference>
<protein>
    <submittedName>
        <fullName evidence="7">Alpha/beta hydrolase</fullName>
    </submittedName>
</protein>
<dbReference type="Proteomes" id="UP000774570">
    <property type="component" value="Unassembled WGS sequence"/>
</dbReference>
<evidence type="ECO:0000256" key="5">
    <source>
        <dbReference type="SAM" id="SignalP"/>
    </source>
</evidence>
<keyword evidence="3 7" id="KW-0378">Hydrolase</keyword>
<evidence type="ECO:0000256" key="3">
    <source>
        <dbReference type="ARBA" id="ARBA00022801"/>
    </source>
</evidence>
<reference evidence="7 8" key="1">
    <citation type="submission" date="2021-07" db="EMBL/GenBank/DDBJ databases">
        <title>Actinomadura sp. PM05-2 isolated from lichen.</title>
        <authorList>
            <person name="Somphong A."/>
            <person name="Phongsopitanun W."/>
            <person name="Tanasupawat S."/>
            <person name="Peongsungnone V."/>
        </authorList>
    </citation>
    <scope>NUCLEOTIDE SEQUENCE [LARGE SCALE GENOMIC DNA]</scope>
    <source>
        <strain evidence="7 8">PM05-2</strain>
    </source>
</reference>